<dbReference type="PANTHER" id="PTHR30528">
    <property type="entry name" value="CYTOPLASMIC PROTEIN"/>
    <property type="match status" value="1"/>
</dbReference>
<dbReference type="RefSeq" id="WP_220562334.1">
    <property type="nucleotide sequence ID" value="NZ_CP074133.1"/>
</dbReference>
<sequence length="406" mass="46024">MDTLELDTRAVRRLAVRRQHLSGPRLRPGPDGLREVLRDLRCLQIDPIGVVARSHELVLWSRLGGYRHADLDALLWEERWLFEYWAHAASMVLTEDLPLHRRLMRRHPGEGSRLEAWAEANGELREHVLDRLREAGPLPTDGFEDRAAVPWESTGWTAGRNVERMLELLWFQGRIMVAGRRGRTRLWDLAERCLPAWADRSERTDAEIEERSAEHALRALGAGRARDVRRHFVRERYGDTDRTLERLVAQGRAVRARVKGSAEPWFVHADVLPLVEEAAGVGWEGRTTLLSPFDNLLCDRERTSLLWGFDYVNEMYTPRAKRRFGYYVLPVLHGDRLVGRVAARADRRRGVLELEGVYAEAWVDDEEAAPGLAEAVEGLAGLAAVGSVACTGPVPPVWRSALAALC</sequence>
<keyword evidence="2" id="KW-1185">Reference proteome</keyword>
<reference evidence="1 2" key="1">
    <citation type="submission" date="2021-05" db="EMBL/GenBank/DDBJ databases">
        <title>Direct Submission.</title>
        <authorList>
            <person name="Li K."/>
            <person name="Gao J."/>
        </authorList>
    </citation>
    <scope>NUCLEOTIDE SEQUENCE [LARGE SCALE GENOMIC DNA]</scope>
    <source>
        <strain evidence="1 2">Mg02</strain>
    </source>
</reference>
<dbReference type="Pfam" id="PF06224">
    <property type="entry name" value="AlkZ-like"/>
    <property type="match status" value="1"/>
</dbReference>
<dbReference type="EMBL" id="CP074133">
    <property type="protein sequence ID" value="QUX21125.1"/>
    <property type="molecule type" value="Genomic_DNA"/>
</dbReference>
<evidence type="ECO:0000313" key="2">
    <source>
        <dbReference type="Proteomes" id="UP000676079"/>
    </source>
</evidence>
<organism evidence="1 2">
    <name type="scientific">Nocardiopsis changdeensis</name>
    <dbReference type="NCBI Taxonomy" id="2831969"/>
    <lineage>
        <taxon>Bacteria</taxon>
        <taxon>Bacillati</taxon>
        <taxon>Actinomycetota</taxon>
        <taxon>Actinomycetes</taxon>
        <taxon>Streptosporangiales</taxon>
        <taxon>Nocardiopsidaceae</taxon>
        <taxon>Nocardiopsis</taxon>
    </lineage>
</organism>
<evidence type="ECO:0000313" key="1">
    <source>
        <dbReference type="EMBL" id="QUX21125.1"/>
    </source>
</evidence>
<accession>A0ABX8BFV8</accession>
<dbReference type="PANTHER" id="PTHR30528:SF0">
    <property type="entry name" value="CYTOPLASMIC PROTEIN"/>
    <property type="match status" value="1"/>
</dbReference>
<gene>
    <name evidence="1" type="ORF">KGD84_22115</name>
</gene>
<protein>
    <submittedName>
        <fullName evidence="1">YcaQ family DNA glycosylase</fullName>
    </submittedName>
</protein>
<dbReference type="Proteomes" id="UP000676079">
    <property type="component" value="Chromosome"/>
</dbReference>
<proteinExistence type="predicted"/>
<name>A0ABX8BFV8_9ACTN</name>
<dbReference type="InterPro" id="IPR009351">
    <property type="entry name" value="AlkZ-like"/>
</dbReference>